<reference evidence="2" key="2">
    <citation type="submission" date="2020-09" db="EMBL/GenBank/DDBJ databases">
        <authorList>
            <person name="Sun Q."/>
            <person name="Kim S."/>
        </authorList>
    </citation>
    <scope>NUCLEOTIDE SEQUENCE</scope>
    <source>
        <strain evidence="2">KCTC 42249</strain>
    </source>
</reference>
<keyword evidence="1" id="KW-0732">Signal</keyword>
<protein>
    <recommendedName>
        <fullName evidence="4">Tat pathway signal protein</fullName>
    </recommendedName>
</protein>
<organism evidence="2 3">
    <name type="scientific">Tianweitania populi</name>
    <dbReference type="NCBI Taxonomy" id="1607949"/>
    <lineage>
        <taxon>Bacteria</taxon>
        <taxon>Pseudomonadati</taxon>
        <taxon>Pseudomonadota</taxon>
        <taxon>Alphaproteobacteria</taxon>
        <taxon>Hyphomicrobiales</taxon>
        <taxon>Phyllobacteriaceae</taxon>
        <taxon>Tianweitania</taxon>
    </lineage>
</organism>
<dbReference type="AlphaFoldDB" id="A0A8J3DNW3"/>
<dbReference type="Proteomes" id="UP000630142">
    <property type="component" value="Unassembled WGS sequence"/>
</dbReference>
<name>A0A8J3DNW3_9HYPH</name>
<evidence type="ECO:0000313" key="2">
    <source>
        <dbReference type="EMBL" id="GHD10298.1"/>
    </source>
</evidence>
<keyword evidence="3" id="KW-1185">Reference proteome</keyword>
<evidence type="ECO:0000313" key="3">
    <source>
        <dbReference type="Proteomes" id="UP000630142"/>
    </source>
</evidence>
<gene>
    <name evidence="2" type="ORF">GCM10016234_12020</name>
</gene>
<sequence>MRLGTIIAAATASTLMMLGSSGNVLAQSAPSLSLEFNGLEKSDNGCRLTFVVNNGFPNTLNRAAFEIAMFNTEGAVDRLTVLEFKELPAGKTKVTRFNLAGADCAKIGRILVNEVTDCTGEGVDTASCRAALKTNSRAGSVQFGL</sequence>
<dbReference type="RefSeq" id="WP_189502490.1">
    <property type="nucleotide sequence ID" value="NZ_BMZQ01000001.1"/>
</dbReference>
<accession>A0A8J3DNW3</accession>
<reference evidence="2" key="1">
    <citation type="journal article" date="2014" name="Int. J. Syst. Evol. Microbiol.">
        <title>Complete genome sequence of Corynebacterium casei LMG S-19264T (=DSM 44701T), isolated from a smear-ripened cheese.</title>
        <authorList>
            <consortium name="US DOE Joint Genome Institute (JGI-PGF)"/>
            <person name="Walter F."/>
            <person name="Albersmeier A."/>
            <person name="Kalinowski J."/>
            <person name="Ruckert C."/>
        </authorList>
    </citation>
    <scope>NUCLEOTIDE SEQUENCE</scope>
    <source>
        <strain evidence="2">KCTC 42249</strain>
    </source>
</reference>
<feature type="chain" id="PRO_5035308894" description="Tat pathway signal protein" evidence="1">
    <location>
        <begin position="27"/>
        <end position="145"/>
    </location>
</feature>
<feature type="signal peptide" evidence="1">
    <location>
        <begin position="1"/>
        <end position="26"/>
    </location>
</feature>
<comment type="caution">
    <text evidence="2">The sequence shown here is derived from an EMBL/GenBank/DDBJ whole genome shotgun (WGS) entry which is preliminary data.</text>
</comment>
<evidence type="ECO:0008006" key="4">
    <source>
        <dbReference type="Google" id="ProtNLM"/>
    </source>
</evidence>
<evidence type="ECO:0000256" key="1">
    <source>
        <dbReference type="SAM" id="SignalP"/>
    </source>
</evidence>
<proteinExistence type="predicted"/>
<dbReference type="EMBL" id="BMZQ01000001">
    <property type="protein sequence ID" value="GHD10298.1"/>
    <property type="molecule type" value="Genomic_DNA"/>
</dbReference>